<protein>
    <recommendedName>
        <fullName evidence="3">S-adenosyl methyltransferase</fullName>
    </recommendedName>
</protein>
<sequence length="283" mass="30582">MTKLSTVRPPHQSVSTAETVIALDAALDPTRPNASRLYNYLLLGKDHRTPDRDLAESLKFRLPGLAYAAQACRYFALEAVEAAARSGCGLVVDLKCGYPLGETVHETALKANPDAHVLYVDHDLVVAAHARALLAGGPAVEVMRADVRHDLGSILEHPYIRARIDLAEPVAVVMTGLAEFLTDDELTTVLNTLADTLPPDSKLVLTHVDPGVLPKRAIQAATAECAEAGILVRFRPARKVRDLVSGRWSWDELPSDSIHHLFLDEATTFVGGVATLLPPGNDR</sequence>
<evidence type="ECO:0000313" key="2">
    <source>
        <dbReference type="Proteomes" id="UP001501578"/>
    </source>
</evidence>
<evidence type="ECO:0000313" key="1">
    <source>
        <dbReference type="EMBL" id="GAA0947958.1"/>
    </source>
</evidence>
<dbReference type="SUPFAM" id="SSF53335">
    <property type="entry name" value="S-adenosyl-L-methionine-dependent methyltransferases"/>
    <property type="match status" value="1"/>
</dbReference>
<keyword evidence="2" id="KW-1185">Reference proteome</keyword>
<dbReference type="RefSeq" id="WP_343953988.1">
    <property type="nucleotide sequence ID" value="NZ_BAAAHQ010000041.1"/>
</dbReference>
<dbReference type="InterPro" id="IPR029063">
    <property type="entry name" value="SAM-dependent_MTases_sf"/>
</dbReference>
<dbReference type="Proteomes" id="UP001501578">
    <property type="component" value="Unassembled WGS sequence"/>
</dbReference>
<accession>A0ABN1QVR8</accession>
<comment type="caution">
    <text evidence="1">The sequence shown here is derived from an EMBL/GenBank/DDBJ whole genome shotgun (WGS) entry which is preliminary data.</text>
</comment>
<organism evidence="1 2">
    <name type="scientific">Nonomuraea longicatena</name>
    <dbReference type="NCBI Taxonomy" id="83682"/>
    <lineage>
        <taxon>Bacteria</taxon>
        <taxon>Bacillati</taxon>
        <taxon>Actinomycetota</taxon>
        <taxon>Actinomycetes</taxon>
        <taxon>Streptosporangiales</taxon>
        <taxon>Streptosporangiaceae</taxon>
        <taxon>Nonomuraea</taxon>
    </lineage>
</organism>
<dbReference type="Gene3D" id="3.40.50.150">
    <property type="entry name" value="Vaccinia Virus protein VP39"/>
    <property type="match status" value="1"/>
</dbReference>
<proteinExistence type="predicted"/>
<dbReference type="InterPro" id="IPR006764">
    <property type="entry name" value="SAM_dep_MeTrfase_SAV2177_type"/>
</dbReference>
<evidence type="ECO:0008006" key="3">
    <source>
        <dbReference type="Google" id="ProtNLM"/>
    </source>
</evidence>
<dbReference type="Pfam" id="PF04672">
    <property type="entry name" value="Methyltransf_19"/>
    <property type="match status" value="1"/>
</dbReference>
<reference evidence="1 2" key="1">
    <citation type="journal article" date="2019" name="Int. J. Syst. Evol. Microbiol.">
        <title>The Global Catalogue of Microorganisms (GCM) 10K type strain sequencing project: providing services to taxonomists for standard genome sequencing and annotation.</title>
        <authorList>
            <consortium name="The Broad Institute Genomics Platform"/>
            <consortium name="The Broad Institute Genome Sequencing Center for Infectious Disease"/>
            <person name="Wu L."/>
            <person name="Ma J."/>
        </authorList>
    </citation>
    <scope>NUCLEOTIDE SEQUENCE [LARGE SCALE GENOMIC DNA]</scope>
    <source>
        <strain evidence="1 2">JCM 11136</strain>
    </source>
</reference>
<dbReference type="EMBL" id="BAAAHQ010000041">
    <property type="protein sequence ID" value="GAA0947958.1"/>
    <property type="molecule type" value="Genomic_DNA"/>
</dbReference>
<name>A0ABN1QVR8_9ACTN</name>
<gene>
    <name evidence="1" type="ORF">GCM10009560_64890</name>
</gene>